<evidence type="ECO:0000256" key="2">
    <source>
        <dbReference type="SAM" id="SignalP"/>
    </source>
</evidence>
<organism evidence="3 4">
    <name type="scientific">Caerostris extrusa</name>
    <name type="common">Bark spider</name>
    <name type="synonym">Caerostris bankana</name>
    <dbReference type="NCBI Taxonomy" id="172846"/>
    <lineage>
        <taxon>Eukaryota</taxon>
        <taxon>Metazoa</taxon>
        <taxon>Ecdysozoa</taxon>
        <taxon>Arthropoda</taxon>
        <taxon>Chelicerata</taxon>
        <taxon>Arachnida</taxon>
        <taxon>Araneae</taxon>
        <taxon>Araneomorphae</taxon>
        <taxon>Entelegynae</taxon>
        <taxon>Araneoidea</taxon>
        <taxon>Araneidae</taxon>
        <taxon>Caerostris</taxon>
    </lineage>
</organism>
<protein>
    <submittedName>
        <fullName evidence="3">Uncharacterized protein</fullName>
    </submittedName>
</protein>
<feature type="region of interest" description="Disordered" evidence="1">
    <location>
        <begin position="34"/>
        <end position="82"/>
    </location>
</feature>
<proteinExistence type="predicted"/>
<keyword evidence="4" id="KW-1185">Reference proteome</keyword>
<keyword evidence="2" id="KW-0732">Signal</keyword>
<dbReference type="AlphaFoldDB" id="A0AAV4WM36"/>
<dbReference type="EMBL" id="BPLR01016454">
    <property type="protein sequence ID" value="GIY83995.1"/>
    <property type="molecule type" value="Genomic_DNA"/>
</dbReference>
<feature type="compositionally biased region" description="Basic residues" evidence="1">
    <location>
        <begin position="35"/>
        <end position="44"/>
    </location>
</feature>
<name>A0AAV4WM36_CAEEX</name>
<accession>A0AAV4WM36</accession>
<evidence type="ECO:0000313" key="3">
    <source>
        <dbReference type="EMBL" id="GIY83995.1"/>
    </source>
</evidence>
<evidence type="ECO:0000256" key="1">
    <source>
        <dbReference type="SAM" id="MobiDB-lite"/>
    </source>
</evidence>
<feature type="chain" id="PRO_5043730470" evidence="2">
    <location>
        <begin position="18"/>
        <end position="112"/>
    </location>
</feature>
<reference evidence="3 4" key="1">
    <citation type="submission" date="2021-06" db="EMBL/GenBank/DDBJ databases">
        <title>Caerostris extrusa draft genome.</title>
        <authorList>
            <person name="Kono N."/>
            <person name="Arakawa K."/>
        </authorList>
    </citation>
    <scope>NUCLEOTIDE SEQUENCE [LARGE SCALE GENOMIC DNA]</scope>
</reference>
<comment type="caution">
    <text evidence="3">The sequence shown here is derived from an EMBL/GenBank/DDBJ whole genome shotgun (WGS) entry which is preliminary data.</text>
</comment>
<dbReference type="Proteomes" id="UP001054945">
    <property type="component" value="Unassembled WGS sequence"/>
</dbReference>
<sequence>MALQILLALAKTVVFLGQDLLIWVKVDVSIPLGTSRRKGNHNHKGSPFGGLGRNSVSEGISERSRSANLPNDPWPRPIGTQQPFLPSPSSTPFFFFPFFWKAQGFHVEQFKK</sequence>
<gene>
    <name evidence="3" type="ORF">CEXT_453851</name>
</gene>
<evidence type="ECO:0000313" key="4">
    <source>
        <dbReference type="Proteomes" id="UP001054945"/>
    </source>
</evidence>
<feature type="signal peptide" evidence="2">
    <location>
        <begin position="1"/>
        <end position="17"/>
    </location>
</feature>